<organism evidence="2 3">
    <name type="scientific">Tropicibacter oceani</name>
    <dbReference type="NCBI Taxonomy" id="3058420"/>
    <lineage>
        <taxon>Bacteria</taxon>
        <taxon>Pseudomonadati</taxon>
        <taxon>Pseudomonadota</taxon>
        <taxon>Alphaproteobacteria</taxon>
        <taxon>Rhodobacterales</taxon>
        <taxon>Roseobacteraceae</taxon>
        <taxon>Tropicibacter</taxon>
    </lineage>
</organism>
<proteinExistence type="predicted"/>
<dbReference type="EMBL" id="CP124616">
    <property type="protein sequence ID" value="WGW02976.1"/>
    <property type="molecule type" value="Genomic_DNA"/>
</dbReference>
<dbReference type="RefSeq" id="WP_282299604.1">
    <property type="nucleotide sequence ID" value="NZ_CP124616.1"/>
</dbReference>
<evidence type="ECO:0000259" key="1">
    <source>
        <dbReference type="PROSITE" id="PS51186"/>
    </source>
</evidence>
<keyword evidence="3" id="KW-1185">Reference proteome</keyword>
<name>A0ABY8QG45_9RHOB</name>
<dbReference type="Gene3D" id="3.40.630.30">
    <property type="match status" value="1"/>
</dbReference>
<dbReference type="InterPro" id="IPR000182">
    <property type="entry name" value="GNAT_dom"/>
</dbReference>
<protein>
    <submittedName>
        <fullName evidence="2">GNAT family N-acetyltransferase</fullName>
    </submittedName>
</protein>
<dbReference type="InterPro" id="IPR016181">
    <property type="entry name" value="Acyl_CoA_acyltransferase"/>
</dbReference>
<dbReference type="PROSITE" id="PS51186">
    <property type="entry name" value="GNAT"/>
    <property type="match status" value="1"/>
</dbReference>
<sequence length="159" mass="18360">MTFRPIQDSDRDFLFGLFASTREWEFQLTTWTEADKHDFLKSQFKAQDMSYRMNFLGAAFRIIQMDGVDIGRLYVDRPDTHMHIIDLTLAPEWCGRGIGSDILKALLNEAHGGKVPVRLSVEKQNPALNLYLRLGFRALSETATHYALEWRPQTGPREI</sequence>
<dbReference type="SUPFAM" id="SSF55729">
    <property type="entry name" value="Acyl-CoA N-acyltransferases (Nat)"/>
    <property type="match status" value="1"/>
</dbReference>
<dbReference type="Proteomes" id="UP001241605">
    <property type="component" value="Chromosome"/>
</dbReference>
<feature type="domain" description="N-acetyltransferase" evidence="1">
    <location>
        <begin position="1"/>
        <end position="155"/>
    </location>
</feature>
<dbReference type="Pfam" id="PF13673">
    <property type="entry name" value="Acetyltransf_10"/>
    <property type="match status" value="1"/>
</dbReference>
<evidence type="ECO:0000313" key="3">
    <source>
        <dbReference type="Proteomes" id="UP001241605"/>
    </source>
</evidence>
<evidence type="ECO:0000313" key="2">
    <source>
        <dbReference type="EMBL" id="WGW02976.1"/>
    </source>
</evidence>
<reference evidence="2 3" key="1">
    <citation type="submission" date="2023-05" db="EMBL/GenBank/DDBJ databases">
        <title>YMD87, complete Genome.</title>
        <authorList>
            <person name="Zhang J."/>
            <person name="Xu X."/>
        </authorList>
    </citation>
    <scope>NUCLEOTIDE SEQUENCE [LARGE SCALE GENOMIC DNA]</scope>
    <source>
        <strain evidence="2 3">YMD87</strain>
    </source>
</reference>
<accession>A0ABY8QG45</accession>
<gene>
    <name evidence="2" type="ORF">QF118_13675</name>
</gene>